<dbReference type="Proteomes" id="UP001165122">
    <property type="component" value="Unassembled WGS sequence"/>
</dbReference>
<evidence type="ECO:0000313" key="1">
    <source>
        <dbReference type="EMBL" id="GMH78813.1"/>
    </source>
</evidence>
<protein>
    <submittedName>
        <fullName evidence="1">Uncharacterized protein</fullName>
    </submittedName>
</protein>
<dbReference type="EMBL" id="BRXW01000910">
    <property type="protein sequence ID" value="GMH78813.1"/>
    <property type="molecule type" value="Genomic_DNA"/>
</dbReference>
<name>A0A9W7EH77_9STRA</name>
<evidence type="ECO:0000313" key="2">
    <source>
        <dbReference type="Proteomes" id="UP001165122"/>
    </source>
</evidence>
<proteinExistence type="predicted"/>
<keyword evidence="2" id="KW-1185">Reference proteome</keyword>
<organism evidence="1 2">
    <name type="scientific">Triparma laevis f. longispina</name>
    <dbReference type="NCBI Taxonomy" id="1714387"/>
    <lineage>
        <taxon>Eukaryota</taxon>
        <taxon>Sar</taxon>
        <taxon>Stramenopiles</taxon>
        <taxon>Ochrophyta</taxon>
        <taxon>Bolidophyceae</taxon>
        <taxon>Parmales</taxon>
        <taxon>Triparmaceae</taxon>
        <taxon>Triparma</taxon>
    </lineage>
</organism>
<reference evidence="2" key="1">
    <citation type="journal article" date="2023" name="Commun. Biol.">
        <title>Genome analysis of Parmales, the sister group of diatoms, reveals the evolutionary specialization of diatoms from phago-mixotrophs to photoautotrophs.</title>
        <authorList>
            <person name="Ban H."/>
            <person name="Sato S."/>
            <person name="Yoshikawa S."/>
            <person name="Yamada K."/>
            <person name="Nakamura Y."/>
            <person name="Ichinomiya M."/>
            <person name="Sato N."/>
            <person name="Blanc-Mathieu R."/>
            <person name="Endo H."/>
            <person name="Kuwata A."/>
            <person name="Ogata H."/>
        </authorList>
    </citation>
    <scope>NUCLEOTIDE SEQUENCE [LARGE SCALE GENOMIC DNA]</scope>
    <source>
        <strain evidence="2">NIES 3700</strain>
    </source>
</reference>
<dbReference type="AlphaFoldDB" id="A0A9W7EH77"/>
<comment type="caution">
    <text evidence="1">The sequence shown here is derived from an EMBL/GenBank/DDBJ whole genome shotgun (WGS) entry which is preliminary data.</text>
</comment>
<accession>A0A9W7EH77</accession>
<gene>
    <name evidence="1" type="ORF">TrLO_g8591</name>
</gene>
<sequence>MPGVCGDGVGLYDNWISYVENPLQHLTDFPAGTRDATYFITGAISGDAGIGTKKARIVAIGVDHSKTKFKAAACGGSCCSEDASGIEGLVGGTVVGGGRIYGVEASGGLGISKDEVKTTLYFYFEGQEGQRCCCKSDF</sequence>